<accession>A0A9J7ER30</accession>
<organism evidence="2 3">
    <name type="scientific">Spodoptera litura</name>
    <name type="common">Asian cotton leafworm</name>
    <dbReference type="NCBI Taxonomy" id="69820"/>
    <lineage>
        <taxon>Eukaryota</taxon>
        <taxon>Metazoa</taxon>
        <taxon>Ecdysozoa</taxon>
        <taxon>Arthropoda</taxon>
        <taxon>Hexapoda</taxon>
        <taxon>Insecta</taxon>
        <taxon>Pterygota</taxon>
        <taxon>Neoptera</taxon>
        <taxon>Endopterygota</taxon>
        <taxon>Lepidoptera</taxon>
        <taxon>Glossata</taxon>
        <taxon>Ditrysia</taxon>
        <taxon>Noctuoidea</taxon>
        <taxon>Noctuidae</taxon>
        <taxon>Amphipyrinae</taxon>
        <taxon>Spodoptera</taxon>
    </lineage>
</organism>
<dbReference type="KEGG" id="sliu:111361013"/>
<sequence>MAFLMLYPAVAVLSMFVLMVIILILRFGARWCKLRHNTLADQEYWNEDDAYEQKVSYA</sequence>
<keyword evidence="2" id="KW-1185">Reference proteome</keyword>
<keyword evidence="1" id="KW-0472">Membrane</keyword>
<dbReference type="GeneID" id="111361013"/>
<protein>
    <submittedName>
        <fullName evidence="3">Uncharacterized protein LOC111361013</fullName>
    </submittedName>
</protein>
<reference evidence="3" key="1">
    <citation type="submission" date="2025-08" db="UniProtKB">
        <authorList>
            <consortium name="RefSeq"/>
        </authorList>
    </citation>
    <scope>IDENTIFICATION</scope>
    <source>
        <strain evidence="3">Ishihara</strain>
        <tissue evidence="3">Whole body</tissue>
    </source>
</reference>
<evidence type="ECO:0000256" key="1">
    <source>
        <dbReference type="SAM" id="Phobius"/>
    </source>
</evidence>
<dbReference type="Proteomes" id="UP000301870">
    <property type="component" value="Chromosome Z"/>
</dbReference>
<dbReference type="OrthoDB" id="6683043at2759"/>
<dbReference type="AlphaFoldDB" id="A0A9J7ER30"/>
<dbReference type="CTD" id="14462836"/>
<gene>
    <name evidence="3" type="primary">LOC111361013</name>
</gene>
<feature type="transmembrane region" description="Helical" evidence="1">
    <location>
        <begin position="6"/>
        <end position="25"/>
    </location>
</feature>
<evidence type="ECO:0000313" key="3">
    <source>
        <dbReference type="RefSeq" id="XP_022833107.1"/>
    </source>
</evidence>
<keyword evidence="1" id="KW-0812">Transmembrane</keyword>
<name>A0A9J7ER30_SPOLT</name>
<evidence type="ECO:0000313" key="2">
    <source>
        <dbReference type="Proteomes" id="UP000301870"/>
    </source>
</evidence>
<proteinExistence type="predicted"/>
<dbReference type="RefSeq" id="XP_022833107.1">
    <property type="nucleotide sequence ID" value="XM_022977339.1"/>
</dbReference>
<keyword evidence="1" id="KW-1133">Transmembrane helix</keyword>